<evidence type="ECO:0000256" key="3">
    <source>
        <dbReference type="HAMAP-Rule" id="MF_00146"/>
    </source>
</evidence>
<dbReference type="InterPro" id="IPR033704">
    <property type="entry name" value="dUTPase_trimeric"/>
</dbReference>
<dbReference type="Gene3D" id="2.70.40.10">
    <property type="match status" value="1"/>
</dbReference>
<reference evidence="4" key="1">
    <citation type="submission" date="2013-11" db="EMBL/GenBank/DDBJ databases">
        <title>Comparative genomics of Ignicoccus.</title>
        <authorList>
            <person name="Podar M."/>
        </authorList>
    </citation>
    <scope>NUCLEOTIDE SEQUENCE</scope>
    <source>
        <strain evidence="4">DSM 13166</strain>
    </source>
</reference>
<dbReference type="PANTHER" id="PTHR42680">
    <property type="entry name" value="DCTP DEAMINASE"/>
    <property type="match status" value="1"/>
</dbReference>
<accession>A0A977KAK6</accession>
<dbReference type="HAMAP" id="MF_00146">
    <property type="entry name" value="dCTP_deaminase"/>
    <property type="match status" value="1"/>
</dbReference>
<organism evidence="4 5">
    <name type="scientific">Ignicoccus pacificus DSM 13166</name>
    <dbReference type="NCBI Taxonomy" id="940294"/>
    <lineage>
        <taxon>Archaea</taxon>
        <taxon>Thermoproteota</taxon>
        <taxon>Thermoprotei</taxon>
        <taxon>Desulfurococcales</taxon>
        <taxon>Desulfurococcaceae</taxon>
        <taxon>Ignicoccus</taxon>
    </lineage>
</organism>
<dbReference type="Proteomes" id="UP001063698">
    <property type="component" value="Chromosome"/>
</dbReference>
<dbReference type="InterPro" id="IPR011962">
    <property type="entry name" value="dCTP_deaminase"/>
</dbReference>
<dbReference type="AlphaFoldDB" id="A0A977KAK6"/>
<name>A0A977KAK6_9CREN</name>
<comment type="function">
    <text evidence="3">Catalyzes the deamination of dCTP to dUTP.</text>
</comment>
<feature type="binding site" evidence="3">
    <location>
        <position position="169"/>
    </location>
    <ligand>
        <name>dCTP</name>
        <dbReference type="ChEBI" id="CHEBI:61481"/>
    </ligand>
</feature>
<protein>
    <recommendedName>
        <fullName evidence="3">dCTP deaminase</fullName>
        <ecNumber evidence="3">3.5.4.13</ecNumber>
    </recommendedName>
    <alternativeName>
        <fullName evidence="3">Deoxycytidine triphosphate deaminase</fullName>
    </alternativeName>
</protein>
<comment type="subunit">
    <text evidence="3">Homotrimer.</text>
</comment>
<comment type="pathway">
    <text evidence="3">Pyrimidine metabolism; dUMP biosynthesis; dUMP from dCTP (dUTP route): step 1/2.</text>
</comment>
<sequence>MILSDRGIKAYIQRGLMKIEPFDESLLSENGVDLRIGCEYARFKRINKVLDVTSEEDIEEYYERGDLCKEGGLVIKPYEHVLLHTLEVVRIPYDLVALVNLKSTLARLGLYIPPTVVDAGFEGQIVIEVIGSSFPVKLKAGIPFVHFILVRLDSPVERDYSVRGHYQGQRGIKLPKIPISIYDIREAKN</sequence>
<feature type="binding site" evidence="3">
    <location>
        <position position="160"/>
    </location>
    <ligand>
        <name>dCTP</name>
        <dbReference type="ChEBI" id="CHEBI:61481"/>
    </ligand>
</feature>
<comment type="catalytic activity">
    <reaction evidence="3">
        <text>dCTP + H2O + H(+) = dUTP + NH4(+)</text>
        <dbReference type="Rhea" id="RHEA:22680"/>
        <dbReference type="ChEBI" id="CHEBI:15377"/>
        <dbReference type="ChEBI" id="CHEBI:15378"/>
        <dbReference type="ChEBI" id="CHEBI:28938"/>
        <dbReference type="ChEBI" id="CHEBI:61481"/>
        <dbReference type="ChEBI" id="CHEBI:61555"/>
        <dbReference type="EC" id="3.5.4.13"/>
    </reaction>
</comment>
<keyword evidence="2 3" id="KW-0546">Nucleotide metabolism</keyword>
<dbReference type="GO" id="GO:0008829">
    <property type="term" value="F:dCTP deaminase activity"/>
    <property type="evidence" value="ECO:0007669"/>
    <property type="project" value="UniProtKB-UniRule"/>
</dbReference>
<keyword evidence="5" id="KW-1185">Reference proteome</keyword>
<dbReference type="SUPFAM" id="SSF51283">
    <property type="entry name" value="dUTPase-like"/>
    <property type="match status" value="1"/>
</dbReference>
<feature type="active site" description="Proton donor/acceptor" evidence="3">
    <location>
        <position position="128"/>
    </location>
</feature>
<dbReference type="PANTHER" id="PTHR42680:SF3">
    <property type="entry name" value="DCTP DEAMINASE"/>
    <property type="match status" value="1"/>
</dbReference>
<dbReference type="CDD" id="cd07557">
    <property type="entry name" value="trimeric_dUTPase"/>
    <property type="match status" value="1"/>
</dbReference>
<evidence type="ECO:0000256" key="1">
    <source>
        <dbReference type="ARBA" id="ARBA00022801"/>
    </source>
</evidence>
<feature type="binding site" evidence="3">
    <location>
        <position position="118"/>
    </location>
    <ligand>
        <name>dCTP</name>
        <dbReference type="ChEBI" id="CHEBI:61481"/>
    </ligand>
</feature>
<dbReference type="Pfam" id="PF22769">
    <property type="entry name" value="DCD"/>
    <property type="match status" value="1"/>
</dbReference>
<comment type="similarity">
    <text evidence="3">Belongs to the dCTP deaminase family.</text>
</comment>
<evidence type="ECO:0000256" key="2">
    <source>
        <dbReference type="ARBA" id="ARBA00023080"/>
    </source>
</evidence>
<dbReference type="NCBIfam" id="TIGR02274">
    <property type="entry name" value="dCTP_deam"/>
    <property type="match status" value="1"/>
</dbReference>
<comment type="caution">
    <text evidence="3">Lacks conserved residue(s) required for the propagation of feature annotation.</text>
</comment>
<dbReference type="KEGG" id="ipc:IPA_00520"/>
<feature type="binding site" evidence="3">
    <location>
        <begin position="102"/>
        <end position="107"/>
    </location>
    <ligand>
        <name>dCTP</name>
        <dbReference type="ChEBI" id="CHEBI:61481"/>
    </ligand>
</feature>
<evidence type="ECO:0000313" key="4">
    <source>
        <dbReference type="EMBL" id="UXD21140.1"/>
    </source>
</evidence>
<proteinExistence type="inferred from homology"/>
<dbReference type="GO" id="GO:0006229">
    <property type="term" value="P:dUTP biosynthetic process"/>
    <property type="evidence" value="ECO:0007669"/>
    <property type="project" value="UniProtKB-UniRule"/>
</dbReference>
<keyword evidence="3" id="KW-0547">Nucleotide-binding</keyword>
<dbReference type="InterPro" id="IPR036157">
    <property type="entry name" value="dUTPase-like_sf"/>
</dbReference>
<keyword evidence="1 3" id="KW-0378">Hydrolase</keyword>
<dbReference type="GO" id="GO:0000166">
    <property type="term" value="F:nucleotide binding"/>
    <property type="evidence" value="ECO:0007669"/>
    <property type="project" value="UniProtKB-KW"/>
</dbReference>
<dbReference type="EMBL" id="CP006868">
    <property type="protein sequence ID" value="UXD21140.1"/>
    <property type="molecule type" value="Genomic_DNA"/>
</dbReference>
<dbReference type="EC" id="3.5.4.13" evidence="3"/>
<evidence type="ECO:0000313" key="5">
    <source>
        <dbReference type="Proteomes" id="UP001063698"/>
    </source>
</evidence>
<gene>
    <name evidence="3" type="primary">dcd</name>
    <name evidence="4" type="ORF">IPA_00520</name>
</gene>